<dbReference type="GO" id="GO:0005737">
    <property type="term" value="C:cytoplasm"/>
    <property type="evidence" value="ECO:0007669"/>
    <property type="project" value="UniProtKB-SubCell"/>
</dbReference>
<feature type="non-terminal residue" evidence="9">
    <location>
        <position position="88"/>
    </location>
</feature>
<reference evidence="9" key="2">
    <citation type="submission" date="2004-02" db="EMBL/GenBank/DDBJ databases">
        <authorList>
            <consortium name="Genoscope"/>
            <consortium name="Whitehead Institute Centre for Genome Research"/>
        </authorList>
    </citation>
    <scope>NUCLEOTIDE SEQUENCE</scope>
</reference>
<evidence type="ECO:0000313" key="9">
    <source>
        <dbReference type="EMBL" id="CAF90098.1"/>
    </source>
</evidence>
<dbReference type="Gene3D" id="3.30.40.10">
    <property type="entry name" value="Zinc/RING finger domain, C3HC4 (zinc finger)"/>
    <property type="match status" value="1"/>
</dbReference>
<keyword evidence="5" id="KW-0963">Cytoplasm</keyword>
<dbReference type="AlphaFoldDB" id="Q4TAI4"/>
<comment type="similarity">
    <text evidence="3">Belongs to the NOSIP family.</text>
</comment>
<organism evidence="9">
    <name type="scientific">Tetraodon nigroviridis</name>
    <name type="common">Spotted green pufferfish</name>
    <name type="synonym">Chelonodon nigroviridis</name>
    <dbReference type="NCBI Taxonomy" id="99883"/>
    <lineage>
        <taxon>Eukaryota</taxon>
        <taxon>Metazoa</taxon>
        <taxon>Chordata</taxon>
        <taxon>Craniata</taxon>
        <taxon>Vertebrata</taxon>
        <taxon>Euteleostomi</taxon>
        <taxon>Actinopterygii</taxon>
        <taxon>Neopterygii</taxon>
        <taxon>Teleostei</taxon>
        <taxon>Neoteleostei</taxon>
        <taxon>Acanthomorphata</taxon>
        <taxon>Eupercaria</taxon>
        <taxon>Tetraodontiformes</taxon>
        <taxon>Tetradontoidea</taxon>
        <taxon>Tetraodontidae</taxon>
        <taxon>Tetraodon</taxon>
    </lineage>
</organism>
<dbReference type="GO" id="GO:0061630">
    <property type="term" value="F:ubiquitin protein ligase activity"/>
    <property type="evidence" value="ECO:0007669"/>
    <property type="project" value="InterPro"/>
</dbReference>
<dbReference type="FunFam" id="3.30.40.10:FF:000251">
    <property type="entry name" value="Nitric oxide synthase-interacting protein"/>
    <property type="match status" value="1"/>
</dbReference>
<evidence type="ECO:0000256" key="4">
    <source>
        <dbReference type="ARBA" id="ARBA00016935"/>
    </source>
</evidence>
<evidence type="ECO:0000256" key="2">
    <source>
        <dbReference type="ARBA" id="ARBA00004496"/>
    </source>
</evidence>
<evidence type="ECO:0000256" key="6">
    <source>
        <dbReference type="ARBA" id="ARBA00023242"/>
    </source>
</evidence>
<dbReference type="PANTHER" id="PTHR13063">
    <property type="entry name" value="ENOS INTERACTING PROTEIN"/>
    <property type="match status" value="1"/>
</dbReference>
<dbReference type="PANTHER" id="PTHR13063:SF10">
    <property type="entry name" value="NITRIC OXIDE SYNTHASE-INTERACTING PROTEIN"/>
    <property type="match status" value="1"/>
</dbReference>
<evidence type="ECO:0000256" key="8">
    <source>
        <dbReference type="ARBA" id="ARBA00032934"/>
    </source>
</evidence>
<comment type="subcellular location">
    <subcellularLocation>
        <location evidence="2">Cytoplasm</location>
    </subcellularLocation>
    <subcellularLocation>
        <location evidence="1">Nucleus</location>
    </subcellularLocation>
</comment>
<evidence type="ECO:0000256" key="5">
    <source>
        <dbReference type="ARBA" id="ARBA00022490"/>
    </source>
</evidence>
<dbReference type="KEGG" id="tng:GSTEN00004186G001"/>
<dbReference type="EMBL" id="CAAE01007316">
    <property type="protein sequence ID" value="CAF90098.1"/>
    <property type="molecule type" value="Genomic_DNA"/>
</dbReference>
<dbReference type="InterPro" id="IPR016818">
    <property type="entry name" value="NOSIP"/>
</dbReference>
<name>Q4TAI4_TETNG</name>
<dbReference type="OrthoDB" id="116827at2759"/>
<evidence type="ECO:0000256" key="7">
    <source>
        <dbReference type="ARBA" id="ARBA00029661"/>
    </source>
</evidence>
<proteinExistence type="inferred from homology"/>
<evidence type="ECO:0000256" key="3">
    <source>
        <dbReference type="ARBA" id="ARBA00008126"/>
    </source>
</evidence>
<reference evidence="9" key="1">
    <citation type="journal article" date="2004" name="Nature">
        <title>Genome duplication in the teleost fish Tetraodon nigroviridis reveals the early vertebrate proto-karyotype.</title>
        <authorList>
            <person name="Jaillon O."/>
            <person name="Aury J.-M."/>
            <person name="Brunet F."/>
            <person name="Petit J.-L."/>
            <person name="Stange-Thomann N."/>
            <person name="Mauceli E."/>
            <person name="Bouneau L."/>
            <person name="Fischer C."/>
            <person name="Ozouf-Costaz C."/>
            <person name="Bernot A."/>
            <person name="Nicaud S."/>
            <person name="Jaffe D."/>
            <person name="Fisher S."/>
            <person name="Lutfalla G."/>
            <person name="Dossat C."/>
            <person name="Segurens B."/>
            <person name="Dasilva C."/>
            <person name="Salanoubat M."/>
            <person name="Levy M."/>
            <person name="Boudet N."/>
            <person name="Castellano S."/>
            <person name="Anthouard V."/>
            <person name="Jubin C."/>
            <person name="Castelli V."/>
            <person name="Katinka M."/>
            <person name="Vacherie B."/>
            <person name="Biemont C."/>
            <person name="Skalli Z."/>
            <person name="Cattolico L."/>
            <person name="Poulain J."/>
            <person name="De Berardinis V."/>
            <person name="Cruaud C."/>
            <person name="Duprat S."/>
            <person name="Brottier P."/>
            <person name="Coutanceau J.-P."/>
            <person name="Gouzy J."/>
            <person name="Parra G."/>
            <person name="Lardier G."/>
            <person name="Chapple C."/>
            <person name="McKernan K.J."/>
            <person name="McEwan P."/>
            <person name="Bosak S."/>
            <person name="Kellis M."/>
            <person name="Volff J.-N."/>
            <person name="Guigo R."/>
            <person name="Zody M.C."/>
            <person name="Mesirov J."/>
            <person name="Lindblad-Toh K."/>
            <person name="Birren B."/>
            <person name="Nusbaum C."/>
            <person name="Kahn D."/>
            <person name="Robinson-Rechavi M."/>
            <person name="Laudet V."/>
            <person name="Schachter V."/>
            <person name="Quetier F."/>
            <person name="Saurin W."/>
            <person name="Scarpelli C."/>
            <person name="Wincker P."/>
            <person name="Lander E.S."/>
            <person name="Weissenbach J."/>
            <person name="Roest Crollius H."/>
        </authorList>
    </citation>
    <scope>NUCLEOTIDE SEQUENCE [LARGE SCALE GENOMIC DNA]</scope>
</reference>
<accession>Q4TAI4</accession>
<evidence type="ECO:0000256" key="1">
    <source>
        <dbReference type="ARBA" id="ARBA00004123"/>
    </source>
</evidence>
<dbReference type="GO" id="GO:0005634">
    <property type="term" value="C:nucleus"/>
    <property type="evidence" value="ECO:0007669"/>
    <property type="project" value="UniProtKB-SubCell"/>
</dbReference>
<dbReference type="SUPFAM" id="SSF57850">
    <property type="entry name" value="RING/U-box"/>
    <property type="match status" value="1"/>
</dbReference>
<dbReference type="CDD" id="cd16662">
    <property type="entry name" value="RING-Ubox2_NOSIP"/>
    <property type="match status" value="1"/>
</dbReference>
<gene>
    <name evidence="9" type="ORF">GSTENG00004186001</name>
</gene>
<protein>
    <recommendedName>
        <fullName evidence="4">Nitric oxide synthase-interacting protein</fullName>
    </recommendedName>
    <alternativeName>
        <fullName evidence="7">E3 ubiquitin-protein ligase NOSIP</fullName>
    </alternativeName>
    <alternativeName>
        <fullName evidence="8">RING-type E3 ubiquitin transferase NOSIP</fullName>
    </alternativeName>
</protein>
<sequence length="88" mass="9558">LFLLQERYVCAVTRDALGNSVPCAVLRSSGAVVTQECVEKLIKKDMIDPVTGDKLSDKDIIFLQRGGTGFASCGVELNARESRPVMQV</sequence>
<dbReference type="InterPro" id="IPR013083">
    <property type="entry name" value="Znf_RING/FYVE/PHD"/>
</dbReference>
<comment type="caution">
    <text evidence="9">The sequence shown here is derived from an EMBL/GenBank/DDBJ whole genome shotgun (WGS) entry which is preliminary data.</text>
</comment>
<feature type="non-terminal residue" evidence="9">
    <location>
        <position position="1"/>
    </location>
</feature>
<dbReference type="HOGENOM" id="CLU_2592494_0_0_1"/>
<keyword evidence="6" id="KW-0539">Nucleus</keyword>